<evidence type="ECO:0000259" key="1">
    <source>
        <dbReference type="PROSITE" id="PS01124"/>
    </source>
</evidence>
<comment type="caution">
    <text evidence="2">The sequence shown here is derived from an EMBL/GenBank/DDBJ whole genome shotgun (WGS) entry which is preliminary data.</text>
</comment>
<proteinExistence type="predicted"/>
<dbReference type="PROSITE" id="PS01124">
    <property type="entry name" value="HTH_ARAC_FAMILY_2"/>
    <property type="match status" value="1"/>
</dbReference>
<reference evidence="2 3" key="1">
    <citation type="submission" date="2020-04" db="EMBL/GenBank/DDBJ databases">
        <title>Molecular characterization of pseudomonads from Agaricus bisporus reveal novel blotch 2 pathogens in Western Europe.</title>
        <authorList>
            <person name="Taparia T."/>
            <person name="Krijger M."/>
            <person name="Haynes E."/>
            <person name="Elpinstone J.G."/>
            <person name="Noble R."/>
            <person name="Van Der Wolf J."/>
        </authorList>
    </citation>
    <scope>NUCLEOTIDE SEQUENCE [LARGE SCALE GENOMIC DNA]</scope>
    <source>
        <strain evidence="2 3">H7001</strain>
    </source>
</reference>
<dbReference type="EMBL" id="JACAQB010000004">
    <property type="protein sequence ID" value="NWB95543.1"/>
    <property type="molecule type" value="Genomic_DNA"/>
</dbReference>
<organism evidence="2 3">
    <name type="scientific">Pseudomonas gingeri</name>
    <dbReference type="NCBI Taxonomy" id="117681"/>
    <lineage>
        <taxon>Bacteria</taxon>
        <taxon>Pseudomonadati</taxon>
        <taxon>Pseudomonadota</taxon>
        <taxon>Gammaproteobacteria</taxon>
        <taxon>Pseudomonadales</taxon>
        <taxon>Pseudomonadaceae</taxon>
        <taxon>Pseudomonas</taxon>
    </lineage>
</organism>
<dbReference type="PROSITE" id="PS51257">
    <property type="entry name" value="PROKAR_LIPOPROTEIN"/>
    <property type="match status" value="1"/>
</dbReference>
<dbReference type="GO" id="GO:0003700">
    <property type="term" value="F:DNA-binding transcription factor activity"/>
    <property type="evidence" value="ECO:0007669"/>
    <property type="project" value="InterPro"/>
</dbReference>
<dbReference type="AlphaFoldDB" id="A0A7Y7X910"/>
<dbReference type="GO" id="GO:0043565">
    <property type="term" value="F:sequence-specific DNA binding"/>
    <property type="evidence" value="ECO:0007669"/>
    <property type="project" value="InterPro"/>
</dbReference>
<dbReference type="RefSeq" id="WP_177100707.1">
    <property type="nucleotide sequence ID" value="NZ_JACAQB010000004.1"/>
</dbReference>
<protein>
    <submittedName>
        <fullName evidence="2">Helix-turn-helix transcriptional regulator</fullName>
    </submittedName>
</protein>
<evidence type="ECO:0000313" key="2">
    <source>
        <dbReference type="EMBL" id="NWB95543.1"/>
    </source>
</evidence>
<dbReference type="Gene3D" id="1.10.10.60">
    <property type="entry name" value="Homeodomain-like"/>
    <property type="match status" value="1"/>
</dbReference>
<accession>A0A7Y7X910</accession>
<feature type="domain" description="HTH araC/xylS-type" evidence="1">
    <location>
        <begin position="197"/>
        <end position="299"/>
    </location>
</feature>
<name>A0A7Y7X910_9PSED</name>
<dbReference type="Proteomes" id="UP000539985">
    <property type="component" value="Unassembled WGS sequence"/>
</dbReference>
<evidence type="ECO:0000313" key="3">
    <source>
        <dbReference type="Proteomes" id="UP000539985"/>
    </source>
</evidence>
<gene>
    <name evidence="2" type="ORF">HX882_06540</name>
</gene>
<sequence length="312" mass="34357">MTDEHRLVKEIHGVSGATHSALYAPQPALAGCIRAYLSRSTEEAAALTPEERRNHFPPTSTCVIVWLIRGQDSRVPAPDDTQPTDHTSLPVVFSGPHTRPSVSHNSGEVQFFTLLIYPDAVRALSGLEVMPHINGYSPFASLFDSDWQDMAHAVLTAPDDGARIRLIEAFLGPRWAAAQSATAKEPSAVIAPPYSTAMARAYRLAAWSSDVALRATVQGRGQSERQVDRRIKTWTGQTLRQLRGIGRLEEVLLAANPGALGAAPAWSTLAADNGFSDQPHLCRELRRFTGFSPDELKRNLNHESFWVYRIWT</sequence>
<dbReference type="InterPro" id="IPR018060">
    <property type="entry name" value="HTH_AraC"/>
</dbReference>